<dbReference type="GO" id="GO:0004519">
    <property type="term" value="F:endonuclease activity"/>
    <property type="evidence" value="ECO:0007669"/>
    <property type="project" value="UniProtKB-KW"/>
</dbReference>
<proteinExistence type="predicted"/>
<gene>
    <name evidence="2" type="ORF">U1T56_07305</name>
</gene>
<evidence type="ECO:0000313" key="2">
    <source>
        <dbReference type="EMBL" id="MEK0082952.1"/>
    </source>
</evidence>
<organism evidence="2 3">
    <name type="scientific">Benzoatithermus flavus</name>
    <dbReference type="NCBI Taxonomy" id="3108223"/>
    <lineage>
        <taxon>Bacteria</taxon>
        <taxon>Pseudomonadati</taxon>
        <taxon>Pseudomonadota</taxon>
        <taxon>Alphaproteobacteria</taxon>
        <taxon>Geminicoccales</taxon>
        <taxon>Geminicoccaceae</taxon>
        <taxon>Benzoatithermus</taxon>
    </lineage>
</organism>
<keyword evidence="2" id="KW-0255">Endonuclease</keyword>
<dbReference type="Pfam" id="PF05685">
    <property type="entry name" value="Uma2"/>
    <property type="match status" value="1"/>
</dbReference>
<dbReference type="InterPro" id="IPR008538">
    <property type="entry name" value="Uma2"/>
</dbReference>
<reference evidence="2 3" key="1">
    <citation type="submission" date="2024-01" db="EMBL/GenBank/DDBJ databases">
        <title>Multi-omics insights into the function and evolution of sodium benzoate biodegradation pathways in Benzoatithermus flavus gen. nov., sp. nov. from hot spring.</title>
        <authorList>
            <person name="Hu C.-J."/>
            <person name="Li W.-J."/>
        </authorList>
    </citation>
    <scope>NUCLEOTIDE SEQUENCE [LARGE SCALE GENOMIC DNA]</scope>
    <source>
        <strain evidence="2 3">SYSU G07066</strain>
    </source>
</reference>
<dbReference type="EMBL" id="JBBLZC010000005">
    <property type="protein sequence ID" value="MEK0082952.1"/>
    <property type="molecule type" value="Genomic_DNA"/>
</dbReference>
<accession>A0ABU8XSJ8</accession>
<dbReference type="InterPro" id="IPR011335">
    <property type="entry name" value="Restrct_endonuc-II-like"/>
</dbReference>
<dbReference type="PANTHER" id="PTHR36558">
    <property type="entry name" value="GLR1098 PROTEIN"/>
    <property type="match status" value="1"/>
</dbReference>
<name>A0ABU8XSJ8_9PROT</name>
<dbReference type="CDD" id="cd06260">
    <property type="entry name" value="DUF820-like"/>
    <property type="match status" value="1"/>
</dbReference>
<dbReference type="SUPFAM" id="SSF52980">
    <property type="entry name" value="Restriction endonuclease-like"/>
    <property type="match status" value="1"/>
</dbReference>
<dbReference type="InterPro" id="IPR012296">
    <property type="entry name" value="Nuclease_put_TT1808"/>
</dbReference>
<dbReference type="PANTHER" id="PTHR36558:SF1">
    <property type="entry name" value="RESTRICTION ENDONUCLEASE DOMAIN-CONTAINING PROTEIN-RELATED"/>
    <property type="match status" value="1"/>
</dbReference>
<sequence>MGELARTSPPRMTLEEFLRWDDGTDTRYELDRGELVAMAPARERHGVICQNADSVIERAVEDRPPCRAVQQPSVLIDATDHRFYTADVALTCEPPEDRLEVATPRLVVEVLSSSTEGVDKHRKVAAYGELPSVEEIRLIDSRQRWMLVWQRVEGAWVAGLPLTGEASFASRVLGVDVTLERLYRHTGL</sequence>
<comment type="caution">
    <text evidence="2">The sequence shown here is derived from an EMBL/GenBank/DDBJ whole genome shotgun (WGS) entry which is preliminary data.</text>
</comment>
<keyword evidence="3" id="KW-1185">Reference proteome</keyword>
<evidence type="ECO:0000313" key="3">
    <source>
        <dbReference type="Proteomes" id="UP001375743"/>
    </source>
</evidence>
<feature type="domain" description="Putative restriction endonuclease" evidence="1">
    <location>
        <begin position="14"/>
        <end position="161"/>
    </location>
</feature>
<keyword evidence="2" id="KW-0540">Nuclease</keyword>
<dbReference type="RefSeq" id="WP_418158800.1">
    <property type="nucleotide sequence ID" value="NZ_JBBLZC010000005.1"/>
</dbReference>
<protein>
    <submittedName>
        <fullName evidence="2">Uma2 family endonuclease</fullName>
    </submittedName>
</protein>
<keyword evidence="2" id="KW-0378">Hydrolase</keyword>
<dbReference type="Proteomes" id="UP001375743">
    <property type="component" value="Unassembled WGS sequence"/>
</dbReference>
<evidence type="ECO:0000259" key="1">
    <source>
        <dbReference type="Pfam" id="PF05685"/>
    </source>
</evidence>
<dbReference type="Gene3D" id="3.90.1570.10">
    <property type="entry name" value="tt1808, chain A"/>
    <property type="match status" value="1"/>
</dbReference>